<comment type="pathway">
    <text evidence="4 15">Amino-acid biosynthesis; L-threonine biosynthesis; L-threonine from L-aspartate: step 1/5.</text>
</comment>
<dbReference type="PANTHER" id="PTHR21499:SF67">
    <property type="entry name" value="ASPARTOKINASE 3"/>
    <property type="match status" value="1"/>
</dbReference>
<keyword evidence="7 13" id="KW-0547">Nucleotide-binding</keyword>
<dbReference type="PROSITE" id="PS51671">
    <property type="entry name" value="ACT"/>
    <property type="match status" value="1"/>
</dbReference>
<dbReference type="GO" id="GO:0019877">
    <property type="term" value="P:diaminopimelate biosynthetic process"/>
    <property type="evidence" value="ECO:0007669"/>
    <property type="project" value="UniProtKB-KW"/>
</dbReference>
<organism evidence="17 18">
    <name type="scientific">Jeotgalicoccus meleagridis</name>
    <dbReference type="NCBI Taxonomy" id="2759181"/>
    <lineage>
        <taxon>Bacteria</taxon>
        <taxon>Bacillati</taxon>
        <taxon>Bacillota</taxon>
        <taxon>Bacilli</taxon>
        <taxon>Bacillales</taxon>
        <taxon>Staphylococcaceae</taxon>
        <taxon>Jeotgalicoccus</taxon>
    </lineage>
</organism>
<evidence type="ECO:0000256" key="11">
    <source>
        <dbReference type="ARBA" id="ARBA00023154"/>
    </source>
</evidence>
<dbReference type="Pfam" id="PF00696">
    <property type="entry name" value="AA_kinase"/>
    <property type="match status" value="1"/>
</dbReference>
<accession>A0A6V7RLT4</accession>
<feature type="binding site" evidence="13">
    <location>
        <position position="225"/>
    </location>
    <ligand>
        <name>ATP</name>
        <dbReference type="ChEBI" id="CHEBI:30616"/>
    </ligand>
</feature>
<dbReference type="Pfam" id="PF22468">
    <property type="entry name" value="ACT_9"/>
    <property type="match status" value="1"/>
</dbReference>
<dbReference type="UniPathway" id="UPA00051">
    <property type="reaction ID" value="UER00462"/>
</dbReference>
<comment type="pathway">
    <text evidence="3 15">Amino-acid biosynthesis; L-methionine biosynthesis via de novo pathway; L-homoserine from L-aspartate: step 1/3.</text>
</comment>
<comment type="caution">
    <text evidence="17">The sequence shown here is derived from an EMBL/GenBank/DDBJ whole genome shotgun (WGS) entry which is preliminary data.</text>
</comment>
<evidence type="ECO:0000256" key="7">
    <source>
        <dbReference type="ARBA" id="ARBA00022741"/>
    </source>
</evidence>
<keyword evidence="18" id="KW-1185">Reference proteome</keyword>
<dbReference type="FunFam" id="3.30.2130.10:FF:000001">
    <property type="entry name" value="Bifunctional aspartokinase/homoserine dehydrogenase"/>
    <property type="match status" value="1"/>
</dbReference>
<comment type="catalytic activity">
    <reaction evidence="12 14">
        <text>L-aspartate + ATP = 4-phospho-L-aspartate + ADP</text>
        <dbReference type="Rhea" id="RHEA:23776"/>
        <dbReference type="ChEBI" id="CHEBI:29991"/>
        <dbReference type="ChEBI" id="CHEBI:30616"/>
        <dbReference type="ChEBI" id="CHEBI:57535"/>
        <dbReference type="ChEBI" id="CHEBI:456216"/>
        <dbReference type="EC" id="2.7.2.4"/>
    </reaction>
</comment>
<protein>
    <recommendedName>
        <fullName evidence="14">Aspartokinase</fullName>
        <ecNumber evidence="14">2.7.2.4</ecNumber>
    </recommendedName>
</protein>
<dbReference type="UniPathway" id="UPA00034">
    <property type="reaction ID" value="UER00015"/>
</dbReference>
<dbReference type="SUPFAM" id="SSF53633">
    <property type="entry name" value="Carbamate kinase-like"/>
    <property type="match status" value="1"/>
</dbReference>
<dbReference type="Gene3D" id="3.30.2130.10">
    <property type="entry name" value="VC0802-like"/>
    <property type="match status" value="1"/>
</dbReference>
<keyword evidence="8 14" id="KW-0418">Kinase</keyword>
<keyword evidence="15" id="KW-0028">Amino-acid biosynthesis</keyword>
<evidence type="ECO:0000256" key="8">
    <source>
        <dbReference type="ARBA" id="ARBA00022777"/>
    </source>
</evidence>
<evidence type="ECO:0000256" key="4">
    <source>
        <dbReference type="ARBA" id="ARBA00005139"/>
    </source>
</evidence>
<gene>
    <name evidence="17" type="primary">yclM</name>
    <name evidence="17" type="ORF">JEODO184_01382</name>
</gene>
<dbReference type="Gene3D" id="3.40.1160.10">
    <property type="entry name" value="Acetylglutamate kinase-like"/>
    <property type="match status" value="1"/>
</dbReference>
<dbReference type="SUPFAM" id="SSF55021">
    <property type="entry name" value="ACT-like"/>
    <property type="match status" value="2"/>
</dbReference>
<evidence type="ECO:0000256" key="14">
    <source>
        <dbReference type="RuleBase" id="RU003448"/>
    </source>
</evidence>
<dbReference type="InterPro" id="IPR018042">
    <property type="entry name" value="Aspartate_kinase_CS"/>
</dbReference>
<feature type="binding site" evidence="13">
    <location>
        <begin position="219"/>
        <end position="220"/>
    </location>
    <ligand>
        <name>ATP</name>
        <dbReference type="ChEBI" id="CHEBI:30616"/>
    </ligand>
</feature>
<dbReference type="InterPro" id="IPR036393">
    <property type="entry name" value="AceGlu_kinase-like_sf"/>
</dbReference>
<dbReference type="EMBL" id="CAJEWD010000008">
    <property type="protein sequence ID" value="CAD2078487.1"/>
    <property type="molecule type" value="Genomic_DNA"/>
</dbReference>
<evidence type="ECO:0000256" key="1">
    <source>
        <dbReference type="ARBA" id="ARBA00003121"/>
    </source>
</evidence>
<evidence type="ECO:0000256" key="15">
    <source>
        <dbReference type="RuleBase" id="RU004249"/>
    </source>
</evidence>
<dbReference type="InterPro" id="IPR042199">
    <property type="entry name" value="AsparK_Bifunc_asparK/hSer_DH"/>
</dbReference>
<comment type="similarity">
    <text evidence="5 14">Belongs to the aspartokinase family.</text>
</comment>
<dbReference type="Gene3D" id="1.20.120.1320">
    <property type="entry name" value="Aspartokinase, catalytic domain"/>
    <property type="match status" value="1"/>
</dbReference>
<comment type="function">
    <text evidence="1">Catalyzes the phosphorylation of the beta-carboxyl group of aspartic acid with ATP to yield 4-phospho-L-aspartate, which is involved in the branched biosynthetic pathway leading to the biosynthesis of amino acids threonine, isoleucine and methionine.</text>
</comment>
<proteinExistence type="inferred from homology"/>
<reference evidence="17 18" key="1">
    <citation type="submission" date="2020-07" db="EMBL/GenBank/DDBJ databases">
        <authorList>
            <person name="Criscuolo A."/>
        </authorList>
    </citation>
    <scope>NUCLEOTIDE SEQUENCE [LARGE SCALE GENOMIC DNA]</scope>
    <source>
        <strain evidence="17">CIP111649</strain>
    </source>
</reference>
<evidence type="ECO:0000256" key="3">
    <source>
        <dbReference type="ARBA" id="ARBA00004986"/>
    </source>
</evidence>
<evidence type="ECO:0000256" key="9">
    <source>
        <dbReference type="ARBA" id="ARBA00022840"/>
    </source>
</evidence>
<dbReference type="InterPro" id="IPR054352">
    <property type="entry name" value="ACT_Aspartokinase"/>
</dbReference>
<evidence type="ECO:0000313" key="17">
    <source>
        <dbReference type="EMBL" id="CAD2078487.1"/>
    </source>
</evidence>
<keyword evidence="11" id="KW-0457">Lysine biosynthesis</keyword>
<dbReference type="GO" id="GO:0005524">
    <property type="term" value="F:ATP binding"/>
    <property type="evidence" value="ECO:0007669"/>
    <property type="project" value="UniProtKB-KW"/>
</dbReference>
<evidence type="ECO:0000256" key="5">
    <source>
        <dbReference type="ARBA" id="ARBA00010122"/>
    </source>
</evidence>
<dbReference type="NCBIfam" id="NF006540">
    <property type="entry name" value="PRK09034.1"/>
    <property type="match status" value="1"/>
</dbReference>
<dbReference type="GO" id="GO:0005829">
    <property type="term" value="C:cytosol"/>
    <property type="evidence" value="ECO:0007669"/>
    <property type="project" value="TreeGrafter"/>
</dbReference>
<dbReference type="NCBIfam" id="TIGR00657">
    <property type="entry name" value="asp_kinases"/>
    <property type="match status" value="1"/>
</dbReference>
<keyword evidence="9 13" id="KW-0067">ATP-binding</keyword>
<dbReference type="UniPathway" id="UPA00050">
    <property type="reaction ID" value="UER00461"/>
</dbReference>
<sequence length="455" mass="50986">MKVAKFGGSSLSNASQIKKVAAIVQGDKDIKTIVVSAPGKRFSDDVKVTDLLIALYSNKVAGIDITDALEEIIERYHSITKELELSDELVVEFKNILLDRLENIKQHDYLLDALKSSGEDFNARLIAAYFQTLNVDAKYVSPREAGMIVTDTPGEARLIPSSYKNIEKLKNYKEELLVIPGFFGISEDDNIITFARGGSDITGAIIARGISASIYENFTDESHIYAAHPGIIDNPYKIEEITYKEMRELAYAGFGIFHDEALEPLYQENIPVMIRNTNEPDIEGTKIVAEREIDPDIPVIGFSCDEGFTSISLHKYLLNKEVGFTKRILQILEDYNISYEHMPSGIDDVSIIIRSSQFTGNESLDNIISDIKQQIEPEWIEIEKDLSLLFIVGLGMARQVGTVKRVTTALAEKNVNIRMMNQGSTEYSMMFAIETKDHVPAIEGLFKEFFSHTLT</sequence>
<dbReference type="InterPro" id="IPR001341">
    <property type="entry name" value="Asp_kinase"/>
</dbReference>
<evidence type="ECO:0000313" key="18">
    <source>
        <dbReference type="Proteomes" id="UP000589351"/>
    </source>
</evidence>
<dbReference type="FunFam" id="3.40.1160.10:FF:000027">
    <property type="entry name" value="Aspartokinase"/>
    <property type="match status" value="1"/>
</dbReference>
<evidence type="ECO:0000256" key="12">
    <source>
        <dbReference type="ARBA" id="ARBA00047872"/>
    </source>
</evidence>
<dbReference type="CDD" id="cd04911">
    <property type="entry name" value="ACT_AKiii-YclM-BS_1"/>
    <property type="match status" value="1"/>
</dbReference>
<dbReference type="GO" id="GO:0009088">
    <property type="term" value="P:threonine biosynthetic process"/>
    <property type="evidence" value="ECO:0007669"/>
    <property type="project" value="UniProtKB-UniPathway"/>
</dbReference>
<comment type="pathway">
    <text evidence="2 15">Amino-acid biosynthesis; L-lysine biosynthesis via DAP pathway; (S)-tetrahydrodipicolinate from L-aspartate: step 1/4.</text>
</comment>
<evidence type="ECO:0000256" key="10">
    <source>
        <dbReference type="ARBA" id="ARBA00022915"/>
    </source>
</evidence>
<dbReference type="InterPro" id="IPR002912">
    <property type="entry name" value="ACT_dom"/>
</dbReference>
<dbReference type="PIRSF" id="PIRSF000726">
    <property type="entry name" value="Asp_kin"/>
    <property type="match status" value="1"/>
</dbReference>
<dbReference type="RefSeq" id="WP_185125884.1">
    <property type="nucleotide sequence ID" value="NZ_CAJEWD010000008.1"/>
</dbReference>
<dbReference type="InterPro" id="IPR005260">
    <property type="entry name" value="Asp_kin_monofn"/>
</dbReference>
<dbReference type="PANTHER" id="PTHR21499">
    <property type="entry name" value="ASPARTATE KINASE"/>
    <property type="match status" value="1"/>
</dbReference>
<dbReference type="Proteomes" id="UP000589351">
    <property type="component" value="Unassembled WGS sequence"/>
</dbReference>
<dbReference type="GO" id="GO:0004072">
    <property type="term" value="F:aspartate kinase activity"/>
    <property type="evidence" value="ECO:0007669"/>
    <property type="project" value="UniProtKB-EC"/>
</dbReference>
<dbReference type="GO" id="GO:0009090">
    <property type="term" value="P:homoserine biosynthetic process"/>
    <property type="evidence" value="ECO:0007669"/>
    <property type="project" value="TreeGrafter"/>
</dbReference>
<dbReference type="PROSITE" id="PS00324">
    <property type="entry name" value="ASPARTOKINASE"/>
    <property type="match status" value="1"/>
</dbReference>
<evidence type="ECO:0000259" key="16">
    <source>
        <dbReference type="PROSITE" id="PS51671"/>
    </source>
</evidence>
<dbReference type="GO" id="GO:0009089">
    <property type="term" value="P:lysine biosynthetic process via diaminopimelate"/>
    <property type="evidence" value="ECO:0007669"/>
    <property type="project" value="UniProtKB-UniPathway"/>
</dbReference>
<evidence type="ECO:0000256" key="13">
    <source>
        <dbReference type="PIRSR" id="PIRSR000726-1"/>
    </source>
</evidence>
<feature type="domain" description="ACT" evidence="16">
    <location>
        <begin position="391"/>
        <end position="455"/>
    </location>
</feature>
<dbReference type="AlphaFoldDB" id="A0A6V7RLT4"/>
<dbReference type="InterPro" id="IPR001048">
    <property type="entry name" value="Asp/Glu/Uridylate_kinase"/>
</dbReference>
<dbReference type="InterPro" id="IPR045865">
    <property type="entry name" value="ACT-like_dom_sf"/>
</dbReference>
<evidence type="ECO:0000256" key="6">
    <source>
        <dbReference type="ARBA" id="ARBA00022679"/>
    </source>
</evidence>
<keyword evidence="6 14" id="KW-0808">Transferase</keyword>
<evidence type="ECO:0000256" key="2">
    <source>
        <dbReference type="ARBA" id="ARBA00004766"/>
    </source>
</evidence>
<dbReference type="EC" id="2.7.2.4" evidence="14"/>
<name>A0A6V7RLT4_9STAP</name>
<keyword evidence="10" id="KW-0220">Diaminopimelate biosynthesis</keyword>